<dbReference type="InterPro" id="IPR050327">
    <property type="entry name" value="Proton-linked_MCT"/>
</dbReference>
<dbReference type="PANTHER" id="PTHR11360:SF284">
    <property type="entry name" value="EG:103B4.3 PROTEIN-RELATED"/>
    <property type="match status" value="1"/>
</dbReference>
<feature type="transmembrane region" description="Helical" evidence="3">
    <location>
        <begin position="268"/>
        <end position="286"/>
    </location>
</feature>
<dbReference type="InterPro" id="IPR020846">
    <property type="entry name" value="MFS_dom"/>
</dbReference>
<dbReference type="InterPro" id="IPR036259">
    <property type="entry name" value="MFS_trans_sf"/>
</dbReference>
<feature type="transmembrane region" description="Helical" evidence="3">
    <location>
        <begin position="27"/>
        <end position="55"/>
    </location>
</feature>
<keyword evidence="6" id="KW-1185">Reference proteome</keyword>
<feature type="transmembrane region" description="Helical" evidence="3">
    <location>
        <begin position="153"/>
        <end position="173"/>
    </location>
</feature>
<dbReference type="GO" id="GO:0016020">
    <property type="term" value="C:membrane"/>
    <property type="evidence" value="ECO:0007669"/>
    <property type="project" value="UniProtKB-SubCell"/>
</dbReference>
<comment type="similarity">
    <text evidence="2">Belongs to the major facilitator superfamily. Monocarboxylate porter (TC 2.A.1.13) family.</text>
</comment>
<dbReference type="AlphaFoldDB" id="A0A168AZU7"/>
<comment type="caution">
    <text evidence="5">The sequence shown here is derived from an EMBL/GenBank/DDBJ whole genome shotgun (WGS) entry which is preliminary data.</text>
</comment>
<feature type="domain" description="Major facilitator superfamily (MFS) profile" evidence="4">
    <location>
        <begin position="232"/>
        <end position="434"/>
    </location>
</feature>
<gene>
    <name evidence="5" type="ORF">LEL_10294</name>
</gene>
<name>A0A168AZU7_CORDF</name>
<feature type="transmembrane region" description="Helical" evidence="3">
    <location>
        <begin position="227"/>
        <end position="248"/>
    </location>
</feature>
<dbReference type="EMBL" id="AZHF01000011">
    <property type="protein sequence ID" value="OAA69418.1"/>
    <property type="molecule type" value="Genomic_DNA"/>
</dbReference>
<evidence type="ECO:0000256" key="3">
    <source>
        <dbReference type="SAM" id="Phobius"/>
    </source>
</evidence>
<feature type="transmembrane region" description="Helical" evidence="3">
    <location>
        <begin position="95"/>
        <end position="115"/>
    </location>
</feature>
<dbReference type="Pfam" id="PF07690">
    <property type="entry name" value="MFS_1"/>
    <property type="match status" value="1"/>
</dbReference>
<dbReference type="GO" id="GO:0022857">
    <property type="term" value="F:transmembrane transporter activity"/>
    <property type="evidence" value="ECO:0007669"/>
    <property type="project" value="InterPro"/>
</dbReference>
<dbReference type="InterPro" id="IPR011701">
    <property type="entry name" value="MFS"/>
</dbReference>
<evidence type="ECO:0000259" key="4">
    <source>
        <dbReference type="PROSITE" id="PS50850"/>
    </source>
</evidence>
<evidence type="ECO:0000256" key="1">
    <source>
        <dbReference type="ARBA" id="ARBA00004141"/>
    </source>
</evidence>
<evidence type="ECO:0000313" key="6">
    <source>
        <dbReference type="Proteomes" id="UP000076881"/>
    </source>
</evidence>
<reference evidence="5 6" key="1">
    <citation type="journal article" date="2016" name="Genome Biol. Evol.">
        <title>Divergent and convergent evolution of fungal pathogenicity.</title>
        <authorList>
            <person name="Shang Y."/>
            <person name="Xiao G."/>
            <person name="Zheng P."/>
            <person name="Cen K."/>
            <person name="Zhan S."/>
            <person name="Wang C."/>
        </authorList>
    </citation>
    <scope>NUCLEOTIDE SEQUENCE [LARGE SCALE GENOMIC DNA]</scope>
    <source>
        <strain evidence="5 6">RCEF 1005</strain>
    </source>
</reference>
<dbReference type="PROSITE" id="PS50850">
    <property type="entry name" value="MFS"/>
    <property type="match status" value="1"/>
</dbReference>
<organism evidence="5 6">
    <name type="scientific">Akanthomyces lecanii RCEF 1005</name>
    <dbReference type="NCBI Taxonomy" id="1081108"/>
    <lineage>
        <taxon>Eukaryota</taxon>
        <taxon>Fungi</taxon>
        <taxon>Dikarya</taxon>
        <taxon>Ascomycota</taxon>
        <taxon>Pezizomycotina</taxon>
        <taxon>Sordariomycetes</taxon>
        <taxon>Hypocreomycetidae</taxon>
        <taxon>Hypocreales</taxon>
        <taxon>Cordycipitaceae</taxon>
        <taxon>Akanthomyces</taxon>
        <taxon>Cordyceps confragosa</taxon>
    </lineage>
</organism>
<proteinExistence type="inferred from homology"/>
<dbReference type="Proteomes" id="UP000076881">
    <property type="component" value="Unassembled WGS sequence"/>
</dbReference>
<accession>A0A168AZU7</accession>
<feature type="transmembrane region" description="Helical" evidence="3">
    <location>
        <begin position="360"/>
        <end position="383"/>
    </location>
</feature>
<feature type="transmembrane region" description="Helical" evidence="3">
    <location>
        <begin position="403"/>
        <end position="422"/>
    </location>
</feature>
<evidence type="ECO:0000256" key="2">
    <source>
        <dbReference type="ARBA" id="ARBA00006727"/>
    </source>
</evidence>
<dbReference type="SUPFAM" id="SSF103473">
    <property type="entry name" value="MFS general substrate transporter"/>
    <property type="match status" value="1"/>
</dbReference>
<feature type="transmembrane region" description="Helical" evidence="3">
    <location>
        <begin position="298"/>
        <end position="316"/>
    </location>
</feature>
<dbReference type="Gene3D" id="1.20.1250.20">
    <property type="entry name" value="MFS general substrate transporter like domains"/>
    <property type="match status" value="2"/>
</dbReference>
<dbReference type="PROSITE" id="PS51257">
    <property type="entry name" value="PROKAR_LIPOPROTEIN"/>
    <property type="match status" value="1"/>
</dbReference>
<comment type="subcellular location">
    <subcellularLocation>
        <location evidence="1">Membrane</location>
        <topology evidence="1">Multi-pass membrane protein</topology>
    </subcellularLocation>
</comment>
<sequence length="434" mass="46662">MSRAVNERNDTGDGKPEARVPDGGASAWLTVLGCFLAFFASFGFVTSYGIFQSYYEKTWPGRNSSDISWIGSLQLWSITGMAIPSVLLNAHIGPHWTLVLGTFFTVLGVMMASLSTRYYQVLLSHGVVTSLGIGLTFMPIIGLPNQWFSKRRGLAVGLAIGGSSVGGVIWPVMVDQLINKDNISYAWTMRAIGFTQLASMTVAIACLRTNTPRNTAVKLSSFPIGSALRRIPILVMAGGLFLHFLGIYVPYFYAPLYGQSLGARPQTAFQLSAVLNASTFFGRFVMGAISDKVGHCNTLILCVAISAVLAFAWQAVSTVAGMFAWVFFYGWFSGASVSLQSPAIVPLVPAPKLTLMGPYIAILCQISSFGSLAGNPIAGALLHESSSASSTGETMFQLKSFHTMMWFTGAVLFGAAIFYQAARHTHTAKVWSKA</sequence>
<dbReference type="OrthoDB" id="6499973at2759"/>
<protein>
    <submittedName>
        <fullName evidence="5">Monocarboxylate transporter</fullName>
    </submittedName>
</protein>
<feature type="transmembrane region" description="Helical" evidence="3">
    <location>
        <begin position="121"/>
        <end position="141"/>
    </location>
</feature>
<dbReference type="PANTHER" id="PTHR11360">
    <property type="entry name" value="MONOCARBOXYLATE TRANSPORTER"/>
    <property type="match status" value="1"/>
</dbReference>
<feature type="transmembrane region" description="Helical" evidence="3">
    <location>
        <begin position="322"/>
        <end position="348"/>
    </location>
</feature>
<keyword evidence="3" id="KW-0472">Membrane</keyword>
<evidence type="ECO:0000313" key="5">
    <source>
        <dbReference type="EMBL" id="OAA69418.1"/>
    </source>
</evidence>
<keyword evidence="3" id="KW-0812">Transmembrane</keyword>
<keyword evidence="3" id="KW-1133">Transmembrane helix</keyword>